<dbReference type="PANTHER" id="PTHR43477">
    <property type="entry name" value="DIHYDROANTICAPSIN 7-DEHYDROGENASE"/>
    <property type="match status" value="1"/>
</dbReference>
<sequence length="239" mass="24720">MPQRDGPDGGCIVVVGGTSGLGRDVAEHYAKRGREVVITGRETARTEAVAAEIGGRTTGVAVDLAKPEGIAAALAGIGEIKHLVLSAFVRDVNKVSDYQIDRAVSLVTVKLVGYTEVAHTLQSRIVPDGSVLLFGGGSKDRPFPGSATVSTVNAGVVGLVNVLAAELRPIRVNALHPGIVGDSPFWAKQPAEIHETYTARTPTGRLTTMADVTDAVVFLLENPAVNAVNLDLNGGAGVV</sequence>
<evidence type="ECO:0000256" key="2">
    <source>
        <dbReference type="ARBA" id="ARBA00023002"/>
    </source>
</evidence>
<protein>
    <submittedName>
        <fullName evidence="3">NAD(P)-dependent dehydrogenase (Short-subunit alcohol dehydrogenase family)</fullName>
    </submittedName>
</protein>
<dbReference type="AlphaFoldDB" id="A0A927QW45"/>
<proteinExistence type="inferred from homology"/>
<accession>A0A927QW45</accession>
<comment type="similarity">
    <text evidence="1">Belongs to the short-chain dehydrogenases/reductases (SDR) family.</text>
</comment>
<evidence type="ECO:0000313" key="4">
    <source>
        <dbReference type="Proteomes" id="UP000649753"/>
    </source>
</evidence>
<dbReference type="PRINTS" id="PR00081">
    <property type="entry name" value="GDHRDH"/>
</dbReference>
<dbReference type="Gene3D" id="3.40.50.720">
    <property type="entry name" value="NAD(P)-binding Rossmann-like Domain"/>
    <property type="match status" value="1"/>
</dbReference>
<dbReference type="EMBL" id="JADBEB010000001">
    <property type="protein sequence ID" value="MBE1485102.1"/>
    <property type="molecule type" value="Genomic_DNA"/>
</dbReference>
<organism evidence="3 4">
    <name type="scientific">Plantactinospora soyae</name>
    <dbReference type="NCBI Taxonomy" id="1544732"/>
    <lineage>
        <taxon>Bacteria</taxon>
        <taxon>Bacillati</taxon>
        <taxon>Actinomycetota</taxon>
        <taxon>Actinomycetes</taxon>
        <taxon>Micromonosporales</taxon>
        <taxon>Micromonosporaceae</taxon>
        <taxon>Plantactinospora</taxon>
    </lineage>
</organism>
<keyword evidence="2" id="KW-0560">Oxidoreductase</keyword>
<dbReference type="SUPFAM" id="SSF51735">
    <property type="entry name" value="NAD(P)-binding Rossmann-fold domains"/>
    <property type="match status" value="1"/>
</dbReference>
<dbReference type="GO" id="GO:0016491">
    <property type="term" value="F:oxidoreductase activity"/>
    <property type="evidence" value="ECO:0007669"/>
    <property type="project" value="UniProtKB-KW"/>
</dbReference>
<evidence type="ECO:0000313" key="3">
    <source>
        <dbReference type="EMBL" id="MBE1485102.1"/>
    </source>
</evidence>
<reference evidence="3" key="1">
    <citation type="submission" date="2020-10" db="EMBL/GenBank/DDBJ databases">
        <title>Sequencing the genomes of 1000 actinobacteria strains.</title>
        <authorList>
            <person name="Klenk H.-P."/>
        </authorList>
    </citation>
    <scope>NUCLEOTIDE SEQUENCE</scope>
    <source>
        <strain evidence="3">DSM 46832</strain>
    </source>
</reference>
<name>A0A927QW45_9ACTN</name>
<dbReference type="RefSeq" id="WP_192765360.1">
    <property type="nucleotide sequence ID" value="NZ_JADBEB010000001.1"/>
</dbReference>
<dbReference type="InterPro" id="IPR002347">
    <property type="entry name" value="SDR_fam"/>
</dbReference>
<dbReference type="PANTHER" id="PTHR43477:SF1">
    <property type="entry name" value="DIHYDROANTICAPSIN 7-DEHYDROGENASE"/>
    <property type="match status" value="1"/>
</dbReference>
<evidence type="ECO:0000256" key="1">
    <source>
        <dbReference type="ARBA" id="ARBA00006484"/>
    </source>
</evidence>
<dbReference type="InterPro" id="IPR036291">
    <property type="entry name" value="NAD(P)-bd_dom_sf"/>
</dbReference>
<comment type="caution">
    <text evidence="3">The sequence shown here is derived from an EMBL/GenBank/DDBJ whole genome shotgun (WGS) entry which is preliminary data.</text>
</comment>
<dbReference type="Proteomes" id="UP000649753">
    <property type="component" value="Unassembled WGS sequence"/>
</dbReference>
<keyword evidence="4" id="KW-1185">Reference proteome</keyword>
<dbReference type="Pfam" id="PF13561">
    <property type="entry name" value="adh_short_C2"/>
    <property type="match status" value="1"/>
</dbReference>
<gene>
    <name evidence="3" type="ORF">H4W31_000740</name>
</gene>
<dbReference type="InterPro" id="IPR051122">
    <property type="entry name" value="SDR_DHRS6-like"/>
</dbReference>
<dbReference type="CDD" id="cd05233">
    <property type="entry name" value="SDR_c"/>
    <property type="match status" value="1"/>
</dbReference>